<feature type="coiled-coil region" evidence="1">
    <location>
        <begin position="65"/>
        <end position="92"/>
    </location>
</feature>
<comment type="caution">
    <text evidence="3">The sequence shown here is derived from an EMBL/GenBank/DDBJ whole genome shotgun (WGS) entry which is preliminary data.</text>
</comment>
<evidence type="ECO:0000256" key="1">
    <source>
        <dbReference type="SAM" id="Coils"/>
    </source>
</evidence>
<sequence>MRYAGFAPVLLLIIAALVLAEGTLGYRYQSRIDVVSPKSETAESAPATEDLKREENTPDIVKKPVETKMTERDDLAAEFAILEREIGEVEQSGNFLSEAHFNRLMSDLDALSQSGFDPARVLALEERVAQHFIKDSPGAPAPSTEATLNCVSDPSPVFTNHITDLSKVDYIVPPPTMGTGPSLKTHSYIGTDHTRVPVYAPAALTLDNGSFFIDGPYLIEFRVSCEVKIRFGHITEPIAAIKNLFPSEPKSDSRTEALTPLTFAAGDLIAYTTGTNMAGNWDFGVYNSQVENRYIDNPDWNDSATYTSAVCPFDYFTPNLRSAYAAKFNATALGGNPPHGASFCTP</sequence>
<feature type="region of interest" description="Disordered" evidence="2">
    <location>
        <begin position="37"/>
        <end position="58"/>
    </location>
</feature>
<dbReference type="Proteomes" id="UP000177107">
    <property type="component" value="Unassembled WGS sequence"/>
</dbReference>
<organism evidence="3 4">
    <name type="scientific">Candidatus Kaiserbacteria bacterium RIFCSPHIGHO2_02_FULL_56_30</name>
    <dbReference type="NCBI Taxonomy" id="1798499"/>
    <lineage>
        <taxon>Bacteria</taxon>
        <taxon>Candidatus Kaiseribacteriota</taxon>
    </lineage>
</organism>
<evidence type="ECO:0000313" key="4">
    <source>
        <dbReference type="Proteomes" id="UP000177107"/>
    </source>
</evidence>
<accession>A0A1F6E3K2</accession>
<proteinExistence type="predicted"/>
<keyword evidence="1" id="KW-0175">Coiled coil</keyword>
<feature type="compositionally biased region" description="Basic and acidic residues" evidence="2">
    <location>
        <begin position="49"/>
        <end position="58"/>
    </location>
</feature>
<evidence type="ECO:0000313" key="3">
    <source>
        <dbReference type="EMBL" id="OGG68120.1"/>
    </source>
</evidence>
<dbReference type="STRING" id="1798499.A3C95_00610"/>
<dbReference type="AlphaFoldDB" id="A0A1F6E3K2"/>
<protein>
    <submittedName>
        <fullName evidence="3">Uncharacterized protein</fullName>
    </submittedName>
</protein>
<dbReference type="EMBL" id="MFLM01000014">
    <property type="protein sequence ID" value="OGG68120.1"/>
    <property type="molecule type" value="Genomic_DNA"/>
</dbReference>
<name>A0A1F6E3K2_9BACT</name>
<gene>
    <name evidence="3" type="ORF">A3C95_00610</name>
</gene>
<reference evidence="3 4" key="1">
    <citation type="journal article" date="2016" name="Nat. Commun.">
        <title>Thousands of microbial genomes shed light on interconnected biogeochemical processes in an aquifer system.</title>
        <authorList>
            <person name="Anantharaman K."/>
            <person name="Brown C.T."/>
            <person name="Hug L.A."/>
            <person name="Sharon I."/>
            <person name="Castelle C.J."/>
            <person name="Probst A.J."/>
            <person name="Thomas B.C."/>
            <person name="Singh A."/>
            <person name="Wilkins M.J."/>
            <person name="Karaoz U."/>
            <person name="Brodie E.L."/>
            <person name="Williams K.H."/>
            <person name="Hubbard S.S."/>
            <person name="Banfield J.F."/>
        </authorList>
    </citation>
    <scope>NUCLEOTIDE SEQUENCE [LARGE SCALE GENOMIC DNA]</scope>
</reference>
<evidence type="ECO:0000256" key="2">
    <source>
        <dbReference type="SAM" id="MobiDB-lite"/>
    </source>
</evidence>